<dbReference type="AlphaFoldDB" id="A0A221W1K9"/>
<name>A0A221W1K9_9PSEU</name>
<evidence type="ECO:0000313" key="2">
    <source>
        <dbReference type="Proteomes" id="UP000204221"/>
    </source>
</evidence>
<organism evidence="1 2">
    <name type="scientific">Actinoalloteichus hoggarensis</name>
    <dbReference type="NCBI Taxonomy" id="1470176"/>
    <lineage>
        <taxon>Bacteria</taxon>
        <taxon>Bacillati</taxon>
        <taxon>Actinomycetota</taxon>
        <taxon>Actinomycetes</taxon>
        <taxon>Pseudonocardiales</taxon>
        <taxon>Pseudonocardiaceae</taxon>
        <taxon>Actinoalloteichus</taxon>
    </lineage>
</organism>
<dbReference type="Proteomes" id="UP000204221">
    <property type="component" value="Chromosome"/>
</dbReference>
<dbReference type="OrthoDB" id="4484240at2"/>
<dbReference type="KEGG" id="ahg:AHOG_10155"/>
<dbReference type="Pfam" id="PF05437">
    <property type="entry name" value="AzlD"/>
    <property type="match status" value="1"/>
</dbReference>
<proteinExistence type="predicted"/>
<keyword evidence="2" id="KW-1185">Reference proteome</keyword>
<sequence>MSMTTVLVLAVGTYLLRVAGPLLRGRIEVSERAGRLLATAATTLLTALLFTAALTEAGGFAGWARPAGVAVGAVLAWRRAPFVVIVLAAALTAAGLRLLGVP</sequence>
<protein>
    <submittedName>
        <fullName evidence="1">Branched-chain amino acid transport protein (AzlD)</fullName>
    </submittedName>
</protein>
<gene>
    <name evidence="1" type="ORF">AHOG_10155</name>
</gene>
<reference evidence="1 2" key="1">
    <citation type="submission" date="2017-07" db="EMBL/GenBank/DDBJ databases">
        <title>Complete genome sequence of Actinoalloteichus hoggarensis DSM 45943, type strain of Actinoalloteichus hoggarensis.</title>
        <authorList>
            <person name="Ruckert C."/>
            <person name="Nouioui I."/>
            <person name="Willmese J."/>
            <person name="van Wezel G."/>
            <person name="Klenk H.-P."/>
            <person name="Kalinowski J."/>
            <person name="Zotchev S.B."/>
        </authorList>
    </citation>
    <scope>NUCLEOTIDE SEQUENCE [LARGE SCALE GENOMIC DNA]</scope>
    <source>
        <strain evidence="1 2">DSM 45943</strain>
    </source>
</reference>
<dbReference type="EMBL" id="CP022521">
    <property type="protein sequence ID" value="ASO19674.1"/>
    <property type="molecule type" value="Genomic_DNA"/>
</dbReference>
<dbReference type="InterPro" id="IPR008407">
    <property type="entry name" value="Brnchd-chn_aa_trnsp_AzlD"/>
</dbReference>
<dbReference type="RefSeq" id="WP_093941141.1">
    <property type="nucleotide sequence ID" value="NZ_CP022521.1"/>
</dbReference>
<evidence type="ECO:0000313" key="1">
    <source>
        <dbReference type="EMBL" id="ASO19674.1"/>
    </source>
</evidence>
<accession>A0A221W1K9</accession>